<reference evidence="1" key="2">
    <citation type="submission" date="2003-05" db="EMBL/GenBank/DDBJ databases">
        <authorList>
            <person name="Buell C.R."/>
            <person name="Wing R.A."/>
            <person name="McCombie W.R."/>
            <person name="Messing J."/>
            <person name="Yuan Q."/>
            <person name="Ouyang S."/>
        </authorList>
    </citation>
    <scope>NUCLEOTIDE SEQUENCE</scope>
</reference>
<organism evidence="1">
    <name type="scientific">Oryza sativa subsp. japonica</name>
    <name type="common">Rice</name>
    <dbReference type="NCBI Taxonomy" id="39947"/>
    <lineage>
        <taxon>Eukaryota</taxon>
        <taxon>Viridiplantae</taxon>
        <taxon>Streptophyta</taxon>
        <taxon>Embryophyta</taxon>
        <taxon>Tracheophyta</taxon>
        <taxon>Spermatophyta</taxon>
        <taxon>Magnoliopsida</taxon>
        <taxon>Liliopsida</taxon>
        <taxon>Poales</taxon>
        <taxon>Poaceae</taxon>
        <taxon>BOP clade</taxon>
        <taxon>Oryzoideae</taxon>
        <taxon>Oryzeae</taxon>
        <taxon>Oryzinae</taxon>
        <taxon>Oryza</taxon>
        <taxon>Oryza sativa</taxon>
    </lineage>
</organism>
<reference evidence="1" key="3">
    <citation type="submission" date="2006-07" db="EMBL/GenBank/DDBJ databases">
        <authorList>
            <person name="Buell R."/>
        </authorList>
    </citation>
    <scope>NUCLEOTIDE SEQUENCE</scope>
</reference>
<dbReference type="EMBL" id="DP000086">
    <property type="protein sequence ID" value="ABB46579.1"/>
    <property type="molecule type" value="Genomic_DNA"/>
</dbReference>
<evidence type="ECO:0000313" key="1">
    <source>
        <dbReference type="EMBL" id="ABB46579.1"/>
    </source>
</evidence>
<reference evidence="1" key="1">
    <citation type="journal article" date="2003" name="Science">
        <title>In-depth view of structure, activity, and evolution of rice chromosome 10.</title>
        <authorList>
            <consortium name="Rice Chromosome 10 Sequencing Consortium"/>
        </authorList>
    </citation>
    <scope>NUCLEOTIDE SEQUENCE [LARGE SCALE GENOMIC DNA]</scope>
</reference>
<sequence length="88" mass="10047">MVGRVKAFRSPDGNFSGQHIYALLEAVSGQTPPPRAFLEVCMFLAFPSNGGQEENCMRYADRSSKYAKAWRYSFHFKMYDAIDFSHNV</sequence>
<dbReference type="AlphaFoldDB" id="Q33BJ0"/>
<gene>
    <name evidence="1" type="ordered locus">LOC_Os10g01420</name>
</gene>
<protein>
    <submittedName>
        <fullName evidence="1">Uncharacterized protein</fullName>
    </submittedName>
</protein>
<name>Q33BJ0_ORYSJ</name>
<proteinExistence type="predicted"/>
<accession>Q33BJ0</accession>